<dbReference type="InterPro" id="IPR032604">
    <property type="entry name" value="DUF4897"/>
</dbReference>
<dbReference type="AlphaFoldDB" id="A0A1E3G6V8"/>
<dbReference type="Proteomes" id="UP000094570">
    <property type="component" value="Unassembled WGS sequence"/>
</dbReference>
<protein>
    <recommendedName>
        <fullName evidence="4">DUF4897 domain-containing protein</fullName>
    </recommendedName>
</protein>
<sequence length="194" mass="22523">MNNRTLFYVLIFVLVFFLLIDFVSLFFVKRNFSIEYYNTEIVMDFSDVATMTTFSGLRFKDVKKRDDFLKNYNQNSRKTFEDYFSTISKEIGKTVRVVDVESTVTSRDTLLEITERVTLSGLVHKRSDGKFQAGLGKMKLSNLANSQLKVRIPREAKLEFVDPTPTSVNRNVLIWEESDMLYFPDIVFGKGAEK</sequence>
<keyword evidence="1" id="KW-1133">Transmembrane helix</keyword>
<keyword evidence="1" id="KW-0812">Transmembrane</keyword>
<reference evidence="3" key="1">
    <citation type="submission" date="2016-04" db="EMBL/GenBank/DDBJ databases">
        <title>The genome sequence project of a novel Fervidobacterium isolate from a hot spring in Thailand.</title>
        <authorList>
            <person name="Gonzalez J.M."/>
            <person name="Cuecas A."/>
            <person name="Kanoksilapatham W."/>
        </authorList>
    </citation>
    <scope>NUCLEOTIDE SEQUENCE [LARGE SCALE GENOMIC DNA]</scope>
    <source>
        <strain evidence="3">FC2004</strain>
    </source>
</reference>
<keyword evidence="3" id="KW-1185">Reference proteome</keyword>
<dbReference type="RefSeq" id="WP_069292259.1">
    <property type="nucleotide sequence ID" value="NZ_CP140110.1"/>
</dbReference>
<keyword evidence="1" id="KW-0472">Membrane</keyword>
<proteinExistence type="predicted"/>
<dbReference type="STRING" id="1008305.A4H02_00875"/>
<evidence type="ECO:0000313" key="2">
    <source>
        <dbReference type="EMBL" id="ODN31348.1"/>
    </source>
</evidence>
<dbReference type="EMBL" id="LWAF01000001">
    <property type="protein sequence ID" value="ODN31348.1"/>
    <property type="molecule type" value="Genomic_DNA"/>
</dbReference>
<name>A0A1E3G6V8_9BACT</name>
<dbReference type="OrthoDB" id="37361at2"/>
<evidence type="ECO:0000313" key="3">
    <source>
        <dbReference type="Proteomes" id="UP000094570"/>
    </source>
</evidence>
<organism evidence="2 3">
    <name type="scientific">Fervidobacterium thailandense</name>
    <dbReference type="NCBI Taxonomy" id="1008305"/>
    <lineage>
        <taxon>Bacteria</taxon>
        <taxon>Thermotogati</taxon>
        <taxon>Thermotogota</taxon>
        <taxon>Thermotogae</taxon>
        <taxon>Thermotogales</taxon>
        <taxon>Fervidobacteriaceae</taxon>
        <taxon>Fervidobacterium</taxon>
    </lineage>
</organism>
<accession>A0A1E3G6V8</accession>
<comment type="caution">
    <text evidence="2">The sequence shown here is derived from an EMBL/GenBank/DDBJ whole genome shotgun (WGS) entry which is preliminary data.</text>
</comment>
<gene>
    <name evidence="2" type="ORF">A4H02_00875</name>
</gene>
<evidence type="ECO:0000256" key="1">
    <source>
        <dbReference type="SAM" id="Phobius"/>
    </source>
</evidence>
<evidence type="ECO:0008006" key="4">
    <source>
        <dbReference type="Google" id="ProtNLM"/>
    </source>
</evidence>
<dbReference type="Pfam" id="PF16238">
    <property type="entry name" value="DUF4897"/>
    <property type="match status" value="1"/>
</dbReference>
<feature type="transmembrane region" description="Helical" evidence="1">
    <location>
        <begin position="6"/>
        <end position="28"/>
    </location>
</feature>